<comment type="caution">
    <text evidence="1">The sequence shown here is derived from an EMBL/GenBank/DDBJ whole genome shotgun (WGS) entry which is preliminary data.</text>
</comment>
<dbReference type="RefSeq" id="WP_008725717.1">
    <property type="nucleotide sequence ID" value="NZ_JBBMFM010000170.1"/>
</dbReference>
<evidence type="ECO:0000313" key="2">
    <source>
        <dbReference type="Proteomes" id="UP001454086"/>
    </source>
</evidence>
<dbReference type="Proteomes" id="UP001454086">
    <property type="component" value="Unassembled WGS sequence"/>
</dbReference>
<sequence length="48" mass="5535">MFIEKVASLIGLVPVQFEPLVYVMGFILFLWLIDGFLWLARYLVCGGR</sequence>
<accession>A0ABV1DD85</accession>
<dbReference type="EMBL" id="JBBMFM010000170">
    <property type="protein sequence ID" value="MEQ2428344.1"/>
    <property type="molecule type" value="Genomic_DNA"/>
</dbReference>
<protein>
    <submittedName>
        <fullName evidence="1">Uncharacterized protein</fullName>
    </submittedName>
</protein>
<gene>
    <name evidence="1" type="ORF">WMQ36_25630</name>
</gene>
<keyword evidence="2" id="KW-1185">Reference proteome</keyword>
<organism evidence="1 2">
    <name type="scientific">Enterocloster hominis</name>
    <name type="common">ex Hitch et al. 2024</name>
    <dbReference type="NCBI Taxonomy" id="1917870"/>
    <lineage>
        <taxon>Bacteria</taxon>
        <taxon>Bacillati</taxon>
        <taxon>Bacillota</taxon>
        <taxon>Clostridia</taxon>
        <taxon>Lachnospirales</taxon>
        <taxon>Lachnospiraceae</taxon>
        <taxon>Enterocloster</taxon>
    </lineage>
</organism>
<proteinExistence type="predicted"/>
<evidence type="ECO:0000313" key="1">
    <source>
        <dbReference type="EMBL" id="MEQ2428344.1"/>
    </source>
</evidence>
<name>A0ABV1DD85_9FIRM</name>
<reference evidence="1 2" key="1">
    <citation type="submission" date="2024-03" db="EMBL/GenBank/DDBJ databases">
        <title>Human intestinal bacterial collection.</title>
        <authorList>
            <person name="Pauvert C."/>
            <person name="Hitch T.C.A."/>
            <person name="Clavel T."/>
        </authorList>
    </citation>
    <scope>NUCLEOTIDE SEQUENCE [LARGE SCALE GENOMIC DNA]</scope>
    <source>
        <strain evidence="1 2">CLA-SR-H021</strain>
    </source>
</reference>